<keyword evidence="3" id="KW-0812">Transmembrane</keyword>
<dbReference type="PANTHER" id="PTHR33562">
    <property type="entry name" value="ATILLA, ISOFORM B-RELATED-RELATED"/>
    <property type="match status" value="1"/>
</dbReference>
<dbReference type="InterPro" id="IPR050975">
    <property type="entry name" value="Sleep_regulator"/>
</dbReference>
<protein>
    <recommendedName>
        <fullName evidence="12">Protein sleepless</fullName>
    </recommendedName>
</protein>
<keyword evidence="11" id="KW-1185">Reference proteome</keyword>
<name>A0A9N9MXS1_9CUCU</name>
<evidence type="ECO:0000256" key="7">
    <source>
        <dbReference type="ARBA" id="ARBA00023180"/>
    </source>
</evidence>
<organism evidence="10 11">
    <name type="scientific">Ceutorhynchus assimilis</name>
    <name type="common">cabbage seed weevil</name>
    <dbReference type="NCBI Taxonomy" id="467358"/>
    <lineage>
        <taxon>Eukaryota</taxon>
        <taxon>Metazoa</taxon>
        <taxon>Ecdysozoa</taxon>
        <taxon>Arthropoda</taxon>
        <taxon>Hexapoda</taxon>
        <taxon>Insecta</taxon>
        <taxon>Pterygota</taxon>
        <taxon>Neoptera</taxon>
        <taxon>Endopterygota</taxon>
        <taxon>Coleoptera</taxon>
        <taxon>Polyphaga</taxon>
        <taxon>Cucujiformia</taxon>
        <taxon>Curculionidae</taxon>
        <taxon>Ceutorhynchinae</taxon>
        <taxon>Ceutorhynchus</taxon>
    </lineage>
</organism>
<dbReference type="OrthoDB" id="8188641at2759"/>
<evidence type="ECO:0000256" key="2">
    <source>
        <dbReference type="ARBA" id="ARBA00022622"/>
    </source>
</evidence>
<dbReference type="GO" id="GO:0098552">
    <property type="term" value="C:side of membrane"/>
    <property type="evidence" value="ECO:0007669"/>
    <property type="project" value="UniProtKB-KW"/>
</dbReference>
<dbReference type="Proteomes" id="UP001152799">
    <property type="component" value="Chromosome 8"/>
</dbReference>
<dbReference type="InterPro" id="IPR031424">
    <property type="entry name" value="QVR-like"/>
</dbReference>
<evidence type="ECO:0000256" key="4">
    <source>
        <dbReference type="ARBA" id="ARBA00022729"/>
    </source>
</evidence>
<evidence type="ECO:0000256" key="1">
    <source>
        <dbReference type="ARBA" id="ARBA00004589"/>
    </source>
</evidence>
<evidence type="ECO:0000313" key="11">
    <source>
        <dbReference type="Proteomes" id="UP001152799"/>
    </source>
</evidence>
<keyword evidence="7" id="KW-0325">Glycoprotein</keyword>
<evidence type="ECO:0000256" key="6">
    <source>
        <dbReference type="ARBA" id="ARBA00023136"/>
    </source>
</evidence>
<keyword evidence="6" id="KW-0472">Membrane</keyword>
<dbReference type="GO" id="GO:0032222">
    <property type="term" value="P:regulation of synaptic transmission, cholinergic"/>
    <property type="evidence" value="ECO:0007669"/>
    <property type="project" value="InterPro"/>
</dbReference>
<evidence type="ECO:0000256" key="8">
    <source>
        <dbReference type="ARBA" id="ARBA00023288"/>
    </source>
</evidence>
<dbReference type="PANTHER" id="PTHR33562:SF18">
    <property type="entry name" value="BOUDIN-RELATED"/>
    <property type="match status" value="1"/>
</dbReference>
<feature type="signal peptide" evidence="9">
    <location>
        <begin position="1"/>
        <end position="21"/>
    </location>
</feature>
<dbReference type="AlphaFoldDB" id="A0A9N9MXS1"/>
<keyword evidence="5" id="KW-1133">Transmembrane helix</keyword>
<evidence type="ECO:0008006" key="12">
    <source>
        <dbReference type="Google" id="ProtNLM"/>
    </source>
</evidence>
<evidence type="ECO:0000256" key="5">
    <source>
        <dbReference type="ARBA" id="ARBA00022989"/>
    </source>
</evidence>
<gene>
    <name evidence="10" type="ORF">CEUTPL_LOCUS12846</name>
</gene>
<proteinExistence type="predicted"/>
<evidence type="ECO:0000256" key="3">
    <source>
        <dbReference type="ARBA" id="ARBA00022692"/>
    </source>
</evidence>
<feature type="chain" id="PRO_5040244201" description="Protein sleepless" evidence="9">
    <location>
        <begin position="22"/>
        <end position="138"/>
    </location>
</feature>
<accession>A0A9N9MXS1</accession>
<comment type="subcellular location">
    <subcellularLocation>
        <location evidence="1">Membrane</location>
        <topology evidence="1">Lipid-anchor</topology>
        <topology evidence="1">GPI-anchor</topology>
    </subcellularLocation>
</comment>
<dbReference type="CDD" id="cd23590">
    <property type="entry name" value="TFP_LU_ECD_Bou"/>
    <property type="match status" value="1"/>
</dbReference>
<dbReference type="Pfam" id="PF17064">
    <property type="entry name" value="QVR"/>
    <property type="match status" value="1"/>
</dbReference>
<reference evidence="10" key="1">
    <citation type="submission" date="2022-01" db="EMBL/GenBank/DDBJ databases">
        <authorList>
            <person name="King R."/>
        </authorList>
    </citation>
    <scope>NUCLEOTIDE SEQUENCE</scope>
</reference>
<dbReference type="EMBL" id="OU892284">
    <property type="protein sequence ID" value="CAG9772434.1"/>
    <property type="molecule type" value="Genomic_DNA"/>
</dbReference>
<evidence type="ECO:0000256" key="9">
    <source>
        <dbReference type="SAM" id="SignalP"/>
    </source>
</evidence>
<keyword evidence="8" id="KW-0449">Lipoprotein</keyword>
<keyword evidence="4 9" id="KW-0732">Signal</keyword>
<sequence>MNCKTLLSATSFLVLLVESSCLNCYQCNGSNSSNPFQCNEWLSSDIDIKPEPCDAVYEAKYCIKHTGRFEGGIGTKRYCSSLDLGNYCNYVKQPGDTLTYRSCVYTCTGDDCNSSVTHRAGFGVLGLAVLNSLMRRFS</sequence>
<evidence type="ECO:0000313" key="10">
    <source>
        <dbReference type="EMBL" id="CAG9772434.1"/>
    </source>
</evidence>
<dbReference type="GO" id="GO:0030431">
    <property type="term" value="P:sleep"/>
    <property type="evidence" value="ECO:0007669"/>
    <property type="project" value="InterPro"/>
</dbReference>
<keyword evidence="2" id="KW-0336">GPI-anchor</keyword>